<proteinExistence type="inferred from homology"/>
<dbReference type="InterPro" id="IPR027409">
    <property type="entry name" value="GroEL-like_apical_dom_sf"/>
</dbReference>
<comment type="similarity">
    <text evidence="1">Belongs to the TCP-1 chaperonin family.</text>
</comment>
<evidence type="ECO:0000313" key="8">
    <source>
        <dbReference type="Proteomes" id="UP000694701"/>
    </source>
</evidence>
<sequence length="233" mass="25830">MSSHSFLFLDKEDGAISTLVIRGSTDNLMDDIERAIDDGVNSFKVLDARLCPGAGATEIELAKHITSYGESCPGLEQYAIKKYAEAFEVLPRALAENSGVKGNELISKLYAAHHEGNKNAGFDIEGRGKEAGILDPYLVKHWGIKLATNAAITVLRVDQVSFTIMWLFFKFLIPFMFINLGALLACYFLDYNVMCICQIIMAKPAGGPKAPKQQGHWDKDGWDEEPDKFDTHH</sequence>
<dbReference type="InterPro" id="IPR002423">
    <property type="entry name" value="Cpn60/GroEL/TCP-1"/>
</dbReference>
<feature type="transmembrane region" description="Helical" evidence="6">
    <location>
        <begin position="164"/>
        <end position="189"/>
    </location>
</feature>
<dbReference type="InterPro" id="IPR027413">
    <property type="entry name" value="GROEL-like_equatorial_sf"/>
</dbReference>
<dbReference type="Gene3D" id="3.50.7.10">
    <property type="entry name" value="GroEL"/>
    <property type="match status" value="1"/>
</dbReference>
<evidence type="ECO:0000256" key="6">
    <source>
        <dbReference type="SAM" id="Phobius"/>
    </source>
</evidence>
<dbReference type="Proteomes" id="UP000694701">
    <property type="component" value="Unplaced"/>
</dbReference>
<evidence type="ECO:0000256" key="5">
    <source>
        <dbReference type="SAM" id="MobiDB-lite"/>
    </source>
</evidence>
<keyword evidence="6" id="KW-0472">Membrane</keyword>
<evidence type="ECO:0000256" key="2">
    <source>
        <dbReference type="ARBA" id="ARBA00022741"/>
    </source>
</evidence>
<dbReference type="GO" id="GO:0005524">
    <property type="term" value="F:ATP binding"/>
    <property type="evidence" value="ECO:0007669"/>
    <property type="project" value="UniProtKB-KW"/>
</dbReference>
<dbReference type="SUPFAM" id="SSF48592">
    <property type="entry name" value="GroEL equatorial domain-like"/>
    <property type="match status" value="1"/>
</dbReference>
<dbReference type="PANTHER" id="PTHR11353">
    <property type="entry name" value="CHAPERONIN"/>
    <property type="match status" value="1"/>
</dbReference>
<reference evidence="7" key="1">
    <citation type="submission" date="2025-08" db="UniProtKB">
        <authorList>
            <consortium name="Ensembl"/>
        </authorList>
    </citation>
    <scope>IDENTIFICATION</scope>
</reference>
<protein>
    <submittedName>
        <fullName evidence="7">Chaperonin containing TCP1, subunit 8 (theta)</fullName>
    </submittedName>
</protein>
<dbReference type="Gene3D" id="3.30.260.10">
    <property type="entry name" value="TCP-1-like chaperonin intermediate domain"/>
    <property type="match status" value="1"/>
</dbReference>
<keyword evidence="6" id="KW-0812">Transmembrane</keyword>
<evidence type="ECO:0000256" key="4">
    <source>
        <dbReference type="ARBA" id="ARBA00023186"/>
    </source>
</evidence>
<keyword evidence="2" id="KW-0547">Nucleotide-binding</keyword>
<accession>A0A8C2HSG3</accession>
<evidence type="ECO:0000256" key="1">
    <source>
        <dbReference type="ARBA" id="ARBA00008020"/>
    </source>
</evidence>
<feature type="region of interest" description="Disordered" evidence="5">
    <location>
        <begin position="207"/>
        <end position="233"/>
    </location>
</feature>
<dbReference type="Ensembl" id="ENSCCRT00020073324.1">
    <property type="protein sequence ID" value="ENSCCRP00020066658.1"/>
    <property type="gene ID" value="ENSCCRG00020031301.1"/>
</dbReference>
<dbReference type="Gene3D" id="1.10.560.10">
    <property type="entry name" value="GroEL-like equatorial domain"/>
    <property type="match status" value="1"/>
</dbReference>
<dbReference type="AlphaFoldDB" id="A0A8C2HSG3"/>
<dbReference type="GO" id="GO:0140662">
    <property type="term" value="F:ATP-dependent protein folding chaperone"/>
    <property type="evidence" value="ECO:0007669"/>
    <property type="project" value="InterPro"/>
</dbReference>
<keyword evidence="6" id="KW-1133">Transmembrane helix</keyword>
<name>A0A8C2HSG3_CYPCA</name>
<organism evidence="7 8">
    <name type="scientific">Cyprinus carpio</name>
    <name type="common">Common carp</name>
    <dbReference type="NCBI Taxonomy" id="7962"/>
    <lineage>
        <taxon>Eukaryota</taxon>
        <taxon>Metazoa</taxon>
        <taxon>Chordata</taxon>
        <taxon>Craniata</taxon>
        <taxon>Vertebrata</taxon>
        <taxon>Euteleostomi</taxon>
        <taxon>Actinopterygii</taxon>
        <taxon>Neopterygii</taxon>
        <taxon>Teleostei</taxon>
        <taxon>Ostariophysi</taxon>
        <taxon>Cypriniformes</taxon>
        <taxon>Cyprinidae</taxon>
        <taxon>Cyprininae</taxon>
        <taxon>Cyprinus</taxon>
    </lineage>
</organism>
<keyword evidence="3" id="KW-0067">ATP-binding</keyword>
<dbReference type="InterPro" id="IPR017998">
    <property type="entry name" value="Chaperone_TCP-1"/>
</dbReference>
<evidence type="ECO:0000256" key="3">
    <source>
        <dbReference type="ARBA" id="ARBA00022840"/>
    </source>
</evidence>
<evidence type="ECO:0000313" key="7">
    <source>
        <dbReference type="Ensembl" id="ENSCCRP00020066658.1"/>
    </source>
</evidence>
<keyword evidence="4" id="KW-0143">Chaperone</keyword>
<dbReference type="InterPro" id="IPR027410">
    <property type="entry name" value="TCP-1-like_intermed_sf"/>
</dbReference>
<dbReference type="Pfam" id="PF00118">
    <property type="entry name" value="Cpn60_TCP1"/>
    <property type="match status" value="1"/>
</dbReference>